<feature type="signal peptide" evidence="10">
    <location>
        <begin position="1"/>
        <end position="22"/>
    </location>
</feature>
<evidence type="ECO:0000256" key="8">
    <source>
        <dbReference type="PIRSR" id="PIRSR000294-1"/>
    </source>
</evidence>
<keyword evidence="6" id="KW-0560">Oxidoreductase</keyword>
<evidence type="ECO:0000259" key="11">
    <source>
        <dbReference type="PROSITE" id="PS51007"/>
    </source>
</evidence>
<reference evidence="12 13" key="1">
    <citation type="submission" date="2019-09" db="EMBL/GenBank/DDBJ databases">
        <title>Ecophysiology of the spiral-shaped methanotroph Methylospira mobilis as revealed by the complete genome sequence.</title>
        <authorList>
            <person name="Oshkin I.Y."/>
            <person name="Dedysh S.N."/>
            <person name="Miroshnikov K."/>
            <person name="Danilova O.V."/>
            <person name="Hakobyan A."/>
            <person name="Liesack W."/>
        </authorList>
    </citation>
    <scope>NUCLEOTIDE SEQUENCE [LARGE SCALE GENOMIC DNA]</scope>
    <source>
        <strain evidence="12 13">Shm1</strain>
    </source>
</reference>
<comment type="subcellular location">
    <subcellularLocation>
        <location evidence="1">Periplasm</location>
    </subcellularLocation>
</comment>
<dbReference type="GO" id="GO:0042597">
    <property type="term" value="C:periplasmic space"/>
    <property type="evidence" value="ECO:0007669"/>
    <property type="project" value="UniProtKB-SubCell"/>
</dbReference>
<evidence type="ECO:0000256" key="9">
    <source>
        <dbReference type="PIRSR" id="PIRSR000294-2"/>
    </source>
</evidence>
<evidence type="ECO:0000256" key="2">
    <source>
        <dbReference type="ARBA" id="ARBA00022617"/>
    </source>
</evidence>
<name>A0A5Q0BK50_9GAMM</name>
<feature type="binding site" description="axial binding residue" evidence="9">
    <location>
        <position position="300"/>
    </location>
    <ligand>
        <name>heme c</name>
        <dbReference type="ChEBI" id="CHEBI:61717"/>
        <label>2</label>
    </ligand>
    <ligandPart>
        <name>Fe</name>
        <dbReference type="ChEBI" id="CHEBI:18248"/>
    </ligandPart>
</feature>
<dbReference type="InterPro" id="IPR004852">
    <property type="entry name" value="Di-haem_cyt_c_peroxidsae"/>
</dbReference>
<dbReference type="EMBL" id="CP044205">
    <property type="protein sequence ID" value="QFY43919.1"/>
    <property type="molecule type" value="Genomic_DNA"/>
</dbReference>
<dbReference type="InterPro" id="IPR026259">
    <property type="entry name" value="MauG/Cytc_peroxidase"/>
</dbReference>
<sequence>MKKKALWGGALMLTSVIGIAQAAEWQALPLKAPEPAGNPSTPAKVELGKILYHDPRLSSTGTISCASCHNTMYGGEDNRGGSVGVHGKVGGRSSPTVWNSAFNSVQFWDGRAASLEAQAKGPVTNPIEMGMKSWDDVVARLKQIPGYTQAFATAFGGAADAALTADNAANAIAAYERTLITPNSAYDKFATGDKTALTEQQQRGLQTFAEVGCTTCHSGPVFNGPQLPEGTGFFMKFPTYENGALEAQYNFSADQGRYEATKNDADRHMYKVPTLRNIALTAPYFHNGKISTLQDAVAVMAKAQLDKTLTPEQINDIVAFLNGLTGEFPKQEMPRLPAYPNKTFSYD</sequence>
<evidence type="ECO:0000256" key="3">
    <source>
        <dbReference type="ARBA" id="ARBA00022723"/>
    </source>
</evidence>
<comment type="cofactor">
    <cofactor evidence="8">
        <name>heme</name>
        <dbReference type="ChEBI" id="CHEBI:30413"/>
    </cofactor>
    <text evidence="8">Binds 2 heme groups.</text>
</comment>
<evidence type="ECO:0000256" key="1">
    <source>
        <dbReference type="ARBA" id="ARBA00004418"/>
    </source>
</evidence>
<evidence type="ECO:0000313" key="13">
    <source>
        <dbReference type="Proteomes" id="UP000325755"/>
    </source>
</evidence>
<evidence type="ECO:0000313" key="12">
    <source>
        <dbReference type="EMBL" id="QFY43919.1"/>
    </source>
</evidence>
<dbReference type="PROSITE" id="PS51007">
    <property type="entry name" value="CYTC"/>
    <property type="match status" value="2"/>
</dbReference>
<gene>
    <name evidence="12" type="ORF">F6R98_15835</name>
</gene>
<dbReference type="RefSeq" id="WP_153249894.1">
    <property type="nucleotide sequence ID" value="NZ_CP044205.1"/>
</dbReference>
<feature type="binding site" description="axial binding residue" evidence="9">
    <location>
        <position position="69"/>
    </location>
    <ligand>
        <name>heme c</name>
        <dbReference type="ChEBI" id="CHEBI:61717"/>
        <label>1</label>
    </ligand>
    <ligandPart>
        <name>Fe</name>
        <dbReference type="ChEBI" id="CHEBI:18248"/>
    </ligandPart>
</feature>
<feature type="binding site" description="axial binding residue" evidence="9">
    <location>
        <position position="217"/>
    </location>
    <ligand>
        <name>heme c</name>
        <dbReference type="ChEBI" id="CHEBI:61717"/>
        <label>2</label>
    </ligand>
    <ligandPart>
        <name>Fe</name>
        <dbReference type="ChEBI" id="CHEBI:18248"/>
    </ligandPart>
</feature>
<dbReference type="InterPro" id="IPR009056">
    <property type="entry name" value="Cyt_c-like_dom"/>
</dbReference>
<organism evidence="12 13">
    <name type="scientific">Candidatus Methylospira mobilis</name>
    <dbReference type="NCBI Taxonomy" id="1808979"/>
    <lineage>
        <taxon>Bacteria</taxon>
        <taxon>Pseudomonadati</taxon>
        <taxon>Pseudomonadota</taxon>
        <taxon>Gammaproteobacteria</taxon>
        <taxon>Methylococcales</taxon>
        <taxon>Methylococcaceae</taxon>
        <taxon>Candidatus Methylospira</taxon>
    </lineage>
</organism>
<dbReference type="SUPFAM" id="SSF46626">
    <property type="entry name" value="Cytochrome c"/>
    <property type="match status" value="2"/>
</dbReference>
<keyword evidence="5" id="KW-0574">Periplasm</keyword>
<dbReference type="InParanoid" id="A0A5Q0BK50"/>
<evidence type="ECO:0000256" key="5">
    <source>
        <dbReference type="ARBA" id="ARBA00022764"/>
    </source>
</evidence>
<dbReference type="GO" id="GO:0020037">
    <property type="term" value="F:heme binding"/>
    <property type="evidence" value="ECO:0007669"/>
    <property type="project" value="InterPro"/>
</dbReference>
<feature type="binding site" description="covalent" evidence="8">
    <location>
        <position position="65"/>
    </location>
    <ligand>
        <name>heme c</name>
        <dbReference type="ChEBI" id="CHEBI:61717"/>
        <label>1</label>
    </ligand>
</feature>
<dbReference type="AlphaFoldDB" id="A0A5Q0BK50"/>
<dbReference type="PIRSF" id="PIRSF000294">
    <property type="entry name" value="Cytochrome-c_peroxidase"/>
    <property type="match status" value="1"/>
</dbReference>
<keyword evidence="4 10" id="KW-0732">Signal</keyword>
<dbReference type="GO" id="GO:0004130">
    <property type="term" value="F:cytochrome-c peroxidase activity"/>
    <property type="evidence" value="ECO:0007669"/>
    <property type="project" value="TreeGrafter"/>
</dbReference>
<dbReference type="OrthoDB" id="9805202at2"/>
<dbReference type="Gene3D" id="1.10.760.10">
    <property type="entry name" value="Cytochrome c-like domain"/>
    <property type="match status" value="2"/>
</dbReference>
<dbReference type="Pfam" id="PF03150">
    <property type="entry name" value="CCP_MauG"/>
    <property type="match status" value="1"/>
</dbReference>
<evidence type="ECO:0000256" key="10">
    <source>
        <dbReference type="SAM" id="SignalP"/>
    </source>
</evidence>
<keyword evidence="3 9" id="KW-0479">Metal-binding</keyword>
<feature type="binding site" description="covalent" evidence="8">
    <location>
        <position position="216"/>
    </location>
    <ligand>
        <name>heme c</name>
        <dbReference type="ChEBI" id="CHEBI:61717"/>
        <label>2</label>
    </ligand>
</feature>
<dbReference type="PANTHER" id="PTHR30600">
    <property type="entry name" value="CYTOCHROME C PEROXIDASE-RELATED"/>
    <property type="match status" value="1"/>
</dbReference>
<feature type="chain" id="PRO_5024867497" evidence="10">
    <location>
        <begin position="23"/>
        <end position="347"/>
    </location>
</feature>
<feature type="binding site" description="covalent" evidence="8">
    <location>
        <position position="68"/>
    </location>
    <ligand>
        <name>heme c</name>
        <dbReference type="ChEBI" id="CHEBI:61717"/>
        <label>1</label>
    </ligand>
</feature>
<feature type="domain" description="Cytochrome c" evidence="11">
    <location>
        <begin position="199"/>
        <end position="325"/>
    </location>
</feature>
<feature type="domain" description="Cytochrome c" evidence="11">
    <location>
        <begin position="43"/>
        <end position="180"/>
    </location>
</feature>
<evidence type="ECO:0000256" key="7">
    <source>
        <dbReference type="ARBA" id="ARBA00023004"/>
    </source>
</evidence>
<evidence type="ECO:0000256" key="4">
    <source>
        <dbReference type="ARBA" id="ARBA00022729"/>
    </source>
</evidence>
<protein>
    <submittedName>
        <fullName evidence="12">C-type cytochrome</fullName>
    </submittedName>
</protein>
<keyword evidence="7 9" id="KW-0408">Iron</keyword>
<feature type="binding site" description="covalent" evidence="8">
    <location>
        <position position="213"/>
    </location>
    <ligand>
        <name>heme c</name>
        <dbReference type="ChEBI" id="CHEBI:61717"/>
        <label>2</label>
    </ligand>
</feature>
<dbReference type="InterPro" id="IPR036909">
    <property type="entry name" value="Cyt_c-like_dom_sf"/>
</dbReference>
<dbReference type="KEGG" id="mmob:F6R98_15835"/>
<keyword evidence="13" id="KW-1185">Reference proteome</keyword>
<dbReference type="PANTHER" id="PTHR30600:SF7">
    <property type="entry name" value="CYTOCHROME C PEROXIDASE-RELATED"/>
    <property type="match status" value="1"/>
</dbReference>
<dbReference type="GO" id="GO:0046872">
    <property type="term" value="F:metal ion binding"/>
    <property type="evidence" value="ECO:0007669"/>
    <property type="project" value="UniProtKB-KW"/>
</dbReference>
<dbReference type="Proteomes" id="UP000325755">
    <property type="component" value="Chromosome"/>
</dbReference>
<proteinExistence type="predicted"/>
<keyword evidence="2 8" id="KW-0349">Heme</keyword>
<evidence type="ECO:0000256" key="6">
    <source>
        <dbReference type="ARBA" id="ARBA00023002"/>
    </source>
</evidence>
<dbReference type="InterPro" id="IPR051395">
    <property type="entry name" value="Cytochrome_c_Peroxidase/MauG"/>
</dbReference>
<accession>A0A5Q0BK50</accession>
<comment type="PTM">
    <text evidence="8">Binds 2 heme groups per subunit.</text>
</comment>
<dbReference type="GO" id="GO:0009055">
    <property type="term" value="F:electron transfer activity"/>
    <property type="evidence" value="ECO:0007669"/>
    <property type="project" value="InterPro"/>
</dbReference>
<dbReference type="FunCoup" id="A0A5Q0BK50">
    <property type="interactions" value="135"/>
</dbReference>